<evidence type="ECO:0000256" key="1">
    <source>
        <dbReference type="ARBA" id="ARBA00001771"/>
    </source>
</evidence>
<evidence type="ECO:0000256" key="9">
    <source>
        <dbReference type="ARBA" id="ARBA00022842"/>
    </source>
</evidence>
<comment type="function">
    <text evidence="11">Catalyzes the phosphorylation of the hydroxyl group of 4-methyl-5-beta-hydroxyethylthiazole (THZ).</text>
</comment>
<feature type="binding site" evidence="11">
    <location>
        <position position="167"/>
    </location>
    <ligand>
        <name>ATP</name>
        <dbReference type="ChEBI" id="CHEBI:30616"/>
    </ligand>
</feature>
<evidence type="ECO:0000313" key="13">
    <source>
        <dbReference type="Proteomes" id="UP001626603"/>
    </source>
</evidence>
<feature type="binding site" evidence="11">
    <location>
        <position position="45"/>
    </location>
    <ligand>
        <name>substrate</name>
    </ligand>
</feature>
<proteinExistence type="inferred from homology"/>
<keyword evidence="10 11" id="KW-0784">Thiamine biosynthesis</keyword>
<gene>
    <name evidence="11 12" type="primary">thiM</name>
    <name evidence="12" type="ORF">R6Y95_05050</name>
</gene>
<comment type="similarity">
    <text evidence="11">Belongs to the Thz kinase family.</text>
</comment>
<evidence type="ECO:0000256" key="10">
    <source>
        <dbReference type="ARBA" id="ARBA00022977"/>
    </source>
</evidence>
<dbReference type="GO" id="GO:0004417">
    <property type="term" value="F:hydroxyethylthiazole kinase activity"/>
    <property type="evidence" value="ECO:0007669"/>
    <property type="project" value="UniProtKB-UniRule"/>
</dbReference>
<dbReference type="GO" id="GO:0005524">
    <property type="term" value="F:ATP binding"/>
    <property type="evidence" value="ECO:0007669"/>
    <property type="project" value="UniProtKB-UniRule"/>
</dbReference>
<comment type="catalytic activity">
    <reaction evidence="1 11">
        <text>5-(2-hydroxyethyl)-4-methylthiazole + ATP = 4-methyl-5-(2-phosphooxyethyl)-thiazole + ADP + H(+)</text>
        <dbReference type="Rhea" id="RHEA:24212"/>
        <dbReference type="ChEBI" id="CHEBI:15378"/>
        <dbReference type="ChEBI" id="CHEBI:17957"/>
        <dbReference type="ChEBI" id="CHEBI:30616"/>
        <dbReference type="ChEBI" id="CHEBI:58296"/>
        <dbReference type="ChEBI" id="CHEBI:456216"/>
        <dbReference type="EC" id="2.7.1.50"/>
    </reaction>
</comment>
<evidence type="ECO:0000256" key="8">
    <source>
        <dbReference type="ARBA" id="ARBA00022840"/>
    </source>
</evidence>
<feature type="binding site" evidence="11">
    <location>
        <position position="121"/>
    </location>
    <ligand>
        <name>ATP</name>
        <dbReference type="ChEBI" id="CHEBI:30616"/>
    </ligand>
</feature>
<comment type="cofactor">
    <cofactor evidence="2 11">
        <name>Mg(2+)</name>
        <dbReference type="ChEBI" id="CHEBI:18420"/>
    </cofactor>
</comment>
<organism evidence="12 13">
    <name type="scientific">Methanoculleus palmolei</name>
    <dbReference type="NCBI Taxonomy" id="72612"/>
    <lineage>
        <taxon>Archaea</taxon>
        <taxon>Methanobacteriati</taxon>
        <taxon>Methanobacteriota</taxon>
        <taxon>Stenosarchaea group</taxon>
        <taxon>Methanomicrobia</taxon>
        <taxon>Methanomicrobiales</taxon>
        <taxon>Methanomicrobiaceae</taxon>
        <taxon>Methanoculleus</taxon>
    </lineage>
</organism>
<keyword evidence="8 11" id="KW-0067">ATP-binding</keyword>
<dbReference type="InterPro" id="IPR029056">
    <property type="entry name" value="Ribokinase-like"/>
</dbReference>
<dbReference type="Proteomes" id="UP001626603">
    <property type="component" value="Chromosome"/>
</dbReference>
<dbReference type="PRINTS" id="PR01099">
    <property type="entry name" value="HYETHTZKNASE"/>
</dbReference>
<sequence length="267" mass="27012">MDGTVPAGLLASVRERRPLVHHITNSVTINDCANITICTGAAPVMAEAPEEVAEMVAAAGALVLNIGTLSAVQVEAMLIAGRRANELGIPVVVDPVGAGATTFRTGTVQRLLEALDVAVLKGNAGEIGVLAGTGGSVRGVDSGGVAGDPVETARECARVTGTVVAMTGEVDIVVDGKRAYLVRNGDPAMDRLSGTGCMAASMVGAFAAVADDYAVSSAAALAAFGRAGERAAMAGARGPYSFRTALFDELAGLEPRDLAEHARIEEL</sequence>
<dbReference type="AlphaFoldDB" id="A0ABD8AAY0"/>
<comment type="pathway">
    <text evidence="3 11">Cofactor biosynthesis; thiamine diphosphate biosynthesis; 4-methyl-5-(2-phosphoethyl)-thiazole from 5-(2-hydroxyethyl)-4-methylthiazole: step 1/1.</text>
</comment>
<dbReference type="EMBL" id="CP137641">
    <property type="protein sequence ID" value="WOX56709.1"/>
    <property type="molecule type" value="Genomic_DNA"/>
</dbReference>
<name>A0ABD8AAY0_9EURY</name>
<evidence type="ECO:0000256" key="2">
    <source>
        <dbReference type="ARBA" id="ARBA00001946"/>
    </source>
</evidence>
<dbReference type="Pfam" id="PF02110">
    <property type="entry name" value="HK"/>
    <property type="match status" value="1"/>
</dbReference>
<keyword evidence="9 11" id="KW-0460">Magnesium</keyword>
<reference evidence="12 13" key="1">
    <citation type="submission" date="2023-10" db="EMBL/GenBank/DDBJ databases">
        <title>The complete genome sequence of Methanoculleus palmolei DSM 4273.</title>
        <authorList>
            <person name="Lai S.-J."/>
            <person name="You Y.-T."/>
            <person name="Chen S.-C."/>
        </authorList>
    </citation>
    <scope>NUCLEOTIDE SEQUENCE [LARGE SCALE GENOMIC DNA]</scope>
    <source>
        <strain evidence="12 13">DSM 4273</strain>
    </source>
</reference>
<keyword evidence="13" id="KW-1185">Reference proteome</keyword>
<dbReference type="InterPro" id="IPR000417">
    <property type="entry name" value="Hyethyz_kinase"/>
</dbReference>
<dbReference type="CDD" id="cd01170">
    <property type="entry name" value="THZ_kinase"/>
    <property type="match status" value="1"/>
</dbReference>
<evidence type="ECO:0000256" key="6">
    <source>
        <dbReference type="ARBA" id="ARBA00022741"/>
    </source>
</evidence>
<dbReference type="GO" id="GO:0009229">
    <property type="term" value="P:thiamine diphosphate biosynthetic process"/>
    <property type="evidence" value="ECO:0007669"/>
    <property type="project" value="UniProtKB-UniRule"/>
</dbReference>
<evidence type="ECO:0000313" key="12">
    <source>
        <dbReference type="EMBL" id="WOX56709.1"/>
    </source>
</evidence>
<accession>A0ABD8AAY0</accession>
<evidence type="ECO:0000256" key="7">
    <source>
        <dbReference type="ARBA" id="ARBA00022777"/>
    </source>
</evidence>
<keyword evidence="4 11" id="KW-0808">Transferase</keyword>
<evidence type="ECO:0000256" key="11">
    <source>
        <dbReference type="HAMAP-Rule" id="MF_00228"/>
    </source>
</evidence>
<keyword evidence="6 11" id="KW-0547">Nucleotide-binding</keyword>
<dbReference type="GO" id="GO:0009228">
    <property type="term" value="P:thiamine biosynthetic process"/>
    <property type="evidence" value="ECO:0007669"/>
    <property type="project" value="UniProtKB-KW"/>
</dbReference>
<keyword evidence="7 11" id="KW-0418">Kinase</keyword>
<dbReference type="NCBIfam" id="NF006830">
    <property type="entry name" value="PRK09355.1"/>
    <property type="match status" value="1"/>
</dbReference>
<protein>
    <recommendedName>
        <fullName evidence="11">Hydroxyethylthiazole kinase</fullName>
        <ecNumber evidence="11">2.7.1.50</ecNumber>
    </recommendedName>
    <alternativeName>
        <fullName evidence="11">4-methyl-5-beta-hydroxyethylthiazole kinase</fullName>
        <shortName evidence="11">TH kinase</shortName>
        <shortName evidence="11">Thz kinase</shortName>
    </alternativeName>
</protein>
<dbReference type="NCBIfam" id="TIGR00694">
    <property type="entry name" value="thiM"/>
    <property type="match status" value="1"/>
</dbReference>
<dbReference type="GO" id="GO:0000287">
    <property type="term" value="F:magnesium ion binding"/>
    <property type="evidence" value="ECO:0007669"/>
    <property type="project" value="UniProtKB-UniRule"/>
</dbReference>
<dbReference type="PIRSF" id="PIRSF000513">
    <property type="entry name" value="Thz_kinase"/>
    <property type="match status" value="1"/>
</dbReference>
<dbReference type="Gene3D" id="3.40.1190.20">
    <property type="match status" value="1"/>
</dbReference>
<evidence type="ECO:0000256" key="3">
    <source>
        <dbReference type="ARBA" id="ARBA00004868"/>
    </source>
</evidence>
<dbReference type="EC" id="2.7.1.50" evidence="11"/>
<dbReference type="HAMAP" id="MF_00228">
    <property type="entry name" value="Thz_kinase"/>
    <property type="match status" value="1"/>
</dbReference>
<keyword evidence="5 11" id="KW-0479">Metal-binding</keyword>
<evidence type="ECO:0000256" key="4">
    <source>
        <dbReference type="ARBA" id="ARBA00022679"/>
    </source>
</evidence>
<feature type="binding site" evidence="11">
    <location>
        <position position="194"/>
    </location>
    <ligand>
        <name>substrate</name>
    </ligand>
</feature>
<evidence type="ECO:0000256" key="5">
    <source>
        <dbReference type="ARBA" id="ARBA00022723"/>
    </source>
</evidence>
<dbReference type="SUPFAM" id="SSF53613">
    <property type="entry name" value="Ribokinase-like"/>
    <property type="match status" value="1"/>
</dbReference>